<evidence type="ECO:0008006" key="3">
    <source>
        <dbReference type="Google" id="ProtNLM"/>
    </source>
</evidence>
<organism evidence="1 2">
    <name type="scientific">Flavobacterium commune</name>
    <dbReference type="NCBI Taxonomy" id="1306519"/>
    <lineage>
        <taxon>Bacteria</taxon>
        <taxon>Pseudomonadati</taxon>
        <taxon>Bacteroidota</taxon>
        <taxon>Flavobacteriia</taxon>
        <taxon>Flavobacteriales</taxon>
        <taxon>Flavobacteriaceae</taxon>
        <taxon>Flavobacterium</taxon>
    </lineage>
</organism>
<evidence type="ECO:0000313" key="1">
    <source>
        <dbReference type="EMBL" id="APA00208.1"/>
    </source>
</evidence>
<dbReference type="EMBL" id="CP017774">
    <property type="protein sequence ID" value="APA00208.1"/>
    <property type="molecule type" value="Genomic_DNA"/>
</dbReference>
<evidence type="ECO:0000313" key="2">
    <source>
        <dbReference type="Proteomes" id="UP000178198"/>
    </source>
</evidence>
<dbReference type="RefSeq" id="WP_071185448.1">
    <property type="nucleotide sequence ID" value="NZ_CP017774.1"/>
</dbReference>
<gene>
    <name evidence="1" type="ORF">BIW12_12650</name>
</gene>
<sequence length="299" mass="35233">MANKLPKTVAEQINLLVERGMLFANIDNAPHFLKNISYYRLKGYWWEMQSDKVAHKFNPNSYFEDVIDLYNFDRHLRLLMFDAIERIEVALRTKLIYHLSLSKGALFYLDDSIFTDKLKQQATVDHLISEIDRSKEQFIVEHRKYHKDEAFEAWKALEVTSLGTLSKLYKNLNHQLPEKSKIAQEFGFNSHKDFSSFLEATTVIRNVIAHHSRLWNNNVTTKYLWPKNLKNNPITYIPNENQRAKLFPLLSLTVYTIEIISPGNSIKEKFFNLLNEYPIVPVHKMGFPANWKTQPIWIK</sequence>
<dbReference type="KEGG" id="fcm:BIW12_12650"/>
<keyword evidence="2" id="KW-1185">Reference proteome</keyword>
<proteinExistence type="predicted"/>
<dbReference type="Pfam" id="PF07751">
    <property type="entry name" value="Abi_2"/>
    <property type="match status" value="1"/>
</dbReference>
<reference evidence="1 2" key="1">
    <citation type="submission" date="2016-10" db="EMBL/GenBank/DDBJ databases">
        <title>Complete Genome Sequence of Flavobacterium sp. PK15.</title>
        <authorList>
            <person name="Ekwe A."/>
            <person name="Kim S.B."/>
        </authorList>
    </citation>
    <scope>NUCLEOTIDE SEQUENCE [LARGE SCALE GENOMIC DNA]</scope>
    <source>
        <strain evidence="1 2">PK15</strain>
    </source>
</reference>
<dbReference type="OrthoDB" id="5363652at2"/>
<accession>A0A1D9PCH0</accession>
<protein>
    <recommendedName>
        <fullName evidence="3">CAAX protease</fullName>
    </recommendedName>
</protein>
<dbReference type="AlphaFoldDB" id="A0A1D9PCH0"/>
<dbReference type="Proteomes" id="UP000178198">
    <property type="component" value="Chromosome"/>
</dbReference>
<dbReference type="InterPro" id="IPR011664">
    <property type="entry name" value="Abi_system_AbiD/AbiF-like"/>
</dbReference>
<name>A0A1D9PCH0_9FLAO</name>